<reference evidence="3 4" key="1">
    <citation type="submission" date="2017-03" db="EMBL/GenBank/DDBJ databases">
        <title>Genome Survey of Euroglyphus maynei.</title>
        <authorList>
            <person name="Arlian L.G."/>
            <person name="Morgan M.S."/>
            <person name="Rider S.D."/>
        </authorList>
    </citation>
    <scope>NUCLEOTIDE SEQUENCE [LARGE SCALE GENOMIC DNA]</scope>
    <source>
        <strain evidence="3">Arlian Lab</strain>
        <tissue evidence="3">Whole body</tissue>
    </source>
</reference>
<protein>
    <submittedName>
        <fullName evidence="3">Serine protease-like protein</fullName>
    </submittedName>
</protein>
<dbReference type="InterPro" id="IPR043504">
    <property type="entry name" value="Peptidase_S1_PA_chymotrypsin"/>
</dbReference>
<accession>A0A1Y3BPP5</accession>
<evidence type="ECO:0000259" key="2">
    <source>
        <dbReference type="PROSITE" id="PS50240"/>
    </source>
</evidence>
<dbReference type="Pfam" id="PF00089">
    <property type="entry name" value="Trypsin"/>
    <property type="match status" value="1"/>
</dbReference>
<keyword evidence="4" id="KW-1185">Reference proteome</keyword>
<sequence>MMKILFASLSILLFVGQQSDCYNFDYSNFLPYQNGETLQTMDDVVAANVEPETDDAEAVTTAPAQCGTSTIPLDPELSGTTTAKLGQVVWHAAVESKSLIGGIWKISCGGVVLAPNAVLTSASCVGGQFSGMNRAEAGIVDLPKGGFFKYPGEAKPTLAYIESVKVHPDFNKKTLENNLAVLRLAMPFDFAKTDGNLSNICMPTTPVNDENDDEKLFVSGWGAGI</sequence>
<organism evidence="3 4">
    <name type="scientific">Euroglyphus maynei</name>
    <name type="common">Mayne's house dust mite</name>
    <dbReference type="NCBI Taxonomy" id="6958"/>
    <lineage>
        <taxon>Eukaryota</taxon>
        <taxon>Metazoa</taxon>
        <taxon>Ecdysozoa</taxon>
        <taxon>Arthropoda</taxon>
        <taxon>Chelicerata</taxon>
        <taxon>Arachnida</taxon>
        <taxon>Acari</taxon>
        <taxon>Acariformes</taxon>
        <taxon>Sarcoptiformes</taxon>
        <taxon>Astigmata</taxon>
        <taxon>Psoroptidia</taxon>
        <taxon>Analgoidea</taxon>
        <taxon>Pyroglyphidae</taxon>
        <taxon>Pyroglyphinae</taxon>
        <taxon>Euroglyphus</taxon>
    </lineage>
</organism>
<gene>
    <name evidence="3" type="ORF">BLA29_008109</name>
</gene>
<dbReference type="GO" id="GO:0004252">
    <property type="term" value="F:serine-type endopeptidase activity"/>
    <property type="evidence" value="ECO:0007669"/>
    <property type="project" value="InterPro"/>
</dbReference>
<feature type="chain" id="PRO_5013050892" evidence="1">
    <location>
        <begin position="22"/>
        <end position="225"/>
    </location>
</feature>
<evidence type="ECO:0000313" key="4">
    <source>
        <dbReference type="Proteomes" id="UP000194236"/>
    </source>
</evidence>
<dbReference type="PANTHER" id="PTHR24258">
    <property type="entry name" value="SERINE PROTEASE-RELATED"/>
    <property type="match status" value="1"/>
</dbReference>
<dbReference type="PROSITE" id="PS50240">
    <property type="entry name" value="TRYPSIN_DOM"/>
    <property type="match status" value="1"/>
</dbReference>
<keyword evidence="3" id="KW-0645">Protease</keyword>
<dbReference type="GO" id="GO:0006508">
    <property type="term" value="P:proteolysis"/>
    <property type="evidence" value="ECO:0007669"/>
    <property type="project" value="UniProtKB-KW"/>
</dbReference>
<comment type="caution">
    <text evidence="3">The sequence shown here is derived from an EMBL/GenBank/DDBJ whole genome shotgun (WGS) entry which is preliminary data.</text>
</comment>
<dbReference type="SUPFAM" id="SSF50494">
    <property type="entry name" value="Trypsin-like serine proteases"/>
    <property type="match status" value="1"/>
</dbReference>
<keyword evidence="3" id="KW-0378">Hydrolase</keyword>
<dbReference type="EMBL" id="MUJZ01005979">
    <property type="protein sequence ID" value="OTF82949.1"/>
    <property type="molecule type" value="Genomic_DNA"/>
</dbReference>
<dbReference type="Proteomes" id="UP000194236">
    <property type="component" value="Unassembled WGS sequence"/>
</dbReference>
<dbReference type="InterPro" id="IPR009003">
    <property type="entry name" value="Peptidase_S1_PA"/>
</dbReference>
<evidence type="ECO:0000256" key="1">
    <source>
        <dbReference type="SAM" id="SignalP"/>
    </source>
</evidence>
<name>A0A1Y3BPP5_EURMA</name>
<proteinExistence type="predicted"/>
<dbReference type="InterPro" id="IPR001254">
    <property type="entry name" value="Trypsin_dom"/>
</dbReference>
<feature type="domain" description="Peptidase S1" evidence="2">
    <location>
        <begin position="77"/>
        <end position="225"/>
    </location>
</feature>
<feature type="non-terminal residue" evidence="3">
    <location>
        <position position="225"/>
    </location>
</feature>
<dbReference type="Gene3D" id="2.40.10.10">
    <property type="entry name" value="Trypsin-like serine proteases"/>
    <property type="match status" value="2"/>
</dbReference>
<keyword evidence="1" id="KW-0732">Signal</keyword>
<dbReference type="AlphaFoldDB" id="A0A1Y3BPP5"/>
<dbReference type="OrthoDB" id="6495583at2759"/>
<feature type="signal peptide" evidence="1">
    <location>
        <begin position="1"/>
        <end position="21"/>
    </location>
</feature>
<evidence type="ECO:0000313" key="3">
    <source>
        <dbReference type="EMBL" id="OTF82949.1"/>
    </source>
</evidence>